<proteinExistence type="predicted"/>
<sequence length="98" mass="11426">MRATSRCFGLFTYWQVDAKRFAARLFSLHTRPTPQVATRPALLPYPLSEWRRCLSENVVLEVLPETYFALILRAFMPILSIARLSNLVYAREGRLFFS</sequence>
<dbReference type="AlphaFoldDB" id="C9LJE6"/>
<dbReference type="STRING" id="626522.GCWU000325_02358"/>
<dbReference type="Proteomes" id="UP000003460">
    <property type="component" value="Unassembled WGS sequence"/>
</dbReference>
<evidence type="ECO:0000313" key="2">
    <source>
        <dbReference type="Proteomes" id="UP000003460"/>
    </source>
</evidence>
<keyword evidence="2" id="KW-1185">Reference proteome</keyword>
<organism evidence="1 2">
    <name type="scientific">Alloprevotella tannerae ATCC 51259</name>
    <dbReference type="NCBI Taxonomy" id="626522"/>
    <lineage>
        <taxon>Bacteria</taxon>
        <taxon>Pseudomonadati</taxon>
        <taxon>Bacteroidota</taxon>
        <taxon>Bacteroidia</taxon>
        <taxon>Bacteroidales</taxon>
        <taxon>Prevotellaceae</taxon>
        <taxon>Alloprevotella</taxon>
    </lineage>
</organism>
<evidence type="ECO:0000313" key="1">
    <source>
        <dbReference type="EMBL" id="EEX70774.1"/>
    </source>
</evidence>
<reference evidence="1" key="1">
    <citation type="submission" date="2009-09" db="EMBL/GenBank/DDBJ databases">
        <authorList>
            <person name="Weinstock G."/>
            <person name="Sodergren E."/>
            <person name="Clifton S."/>
            <person name="Fulton L."/>
            <person name="Fulton B."/>
            <person name="Courtney L."/>
            <person name="Fronick C."/>
            <person name="Harrison M."/>
            <person name="Strong C."/>
            <person name="Farmer C."/>
            <person name="Delahaunty K."/>
            <person name="Markovic C."/>
            <person name="Hall O."/>
            <person name="Minx P."/>
            <person name="Tomlinson C."/>
            <person name="Mitreva M."/>
            <person name="Nelson J."/>
            <person name="Hou S."/>
            <person name="Wollam A."/>
            <person name="Pepin K.H."/>
            <person name="Johnson M."/>
            <person name="Bhonagiri V."/>
            <person name="Nash W.E."/>
            <person name="Warren W."/>
            <person name="Chinwalla A."/>
            <person name="Mardis E.R."/>
            <person name="Wilson R.K."/>
        </authorList>
    </citation>
    <scope>NUCLEOTIDE SEQUENCE [LARGE SCALE GENOMIC DNA]</scope>
    <source>
        <strain evidence="1">ATCC 51259</strain>
    </source>
</reference>
<comment type="caution">
    <text evidence="1">The sequence shown here is derived from an EMBL/GenBank/DDBJ whole genome shotgun (WGS) entry which is preliminary data.</text>
</comment>
<name>C9LJE6_9BACT</name>
<protein>
    <submittedName>
        <fullName evidence="1">Uncharacterized protein</fullName>
    </submittedName>
</protein>
<dbReference type="EMBL" id="ACIJ02000027">
    <property type="protein sequence ID" value="EEX70774.1"/>
    <property type="molecule type" value="Genomic_DNA"/>
</dbReference>
<gene>
    <name evidence="1" type="ORF">GCWU000325_02358</name>
</gene>
<accession>C9LJE6</accession>
<dbReference type="HOGENOM" id="CLU_2331394_0_0_10"/>